<dbReference type="STRING" id="104421.E2B138"/>
<name>E2B138_CAMFO</name>
<dbReference type="PROSITE" id="PS50294">
    <property type="entry name" value="WD_REPEATS_REGION"/>
    <property type="match status" value="1"/>
</dbReference>
<dbReference type="Gene3D" id="2.130.10.10">
    <property type="entry name" value="YVTN repeat-like/Quinoprotein amine dehydrogenase"/>
    <property type="match status" value="1"/>
</dbReference>
<dbReference type="AlphaFoldDB" id="E2B138"/>
<accession>E2B138</accession>
<dbReference type="Proteomes" id="UP000000311">
    <property type="component" value="Unassembled WGS sequence"/>
</dbReference>
<evidence type="ECO:0000313" key="4">
    <source>
        <dbReference type="EMBL" id="EFN60611.1"/>
    </source>
</evidence>
<dbReference type="InterPro" id="IPR015943">
    <property type="entry name" value="WD40/YVTN_repeat-like_dom_sf"/>
</dbReference>
<dbReference type="InterPro" id="IPR019775">
    <property type="entry name" value="WD40_repeat_CS"/>
</dbReference>
<sequence>MDFIELKDQQRYGRGYFDKYNNEEDRKSEESQKNADVLRDMELQKRHEIRIPENLQGLFTARFSKTGKFIATGFGNGAIQIRNGKTGELTASLKSGLEISMPIMCCRFNPLILEYKKNEEDLIESKATNFHRMRIFASRFHNEYSDLIITGGWDDTVRIWDIRVSTGSIRVIKGPHICGDAIDICETRILTGSWIVRDSLQIWDLMSAKLIETINPQNRLSTLNGEFLYAVQYLDGDPYGDLILTGGSGISALEVISLREKKVMESISVNKPIFTIDSHQNIIIFGGIESVLRLGDYY</sequence>
<evidence type="ECO:0000256" key="2">
    <source>
        <dbReference type="ARBA" id="ARBA00022737"/>
    </source>
</evidence>
<dbReference type="PROSITE" id="PS00678">
    <property type="entry name" value="WD_REPEATS_1"/>
    <property type="match status" value="1"/>
</dbReference>
<evidence type="ECO:0000256" key="1">
    <source>
        <dbReference type="ARBA" id="ARBA00022574"/>
    </source>
</evidence>
<dbReference type="InParanoid" id="E2B138"/>
<reference evidence="4 5" key="1">
    <citation type="journal article" date="2010" name="Science">
        <title>Genomic comparison of the ants Camponotus floridanus and Harpegnathos saltator.</title>
        <authorList>
            <person name="Bonasio R."/>
            <person name="Zhang G."/>
            <person name="Ye C."/>
            <person name="Mutti N.S."/>
            <person name="Fang X."/>
            <person name="Qin N."/>
            <person name="Donahue G."/>
            <person name="Yang P."/>
            <person name="Li Q."/>
            <person name="Li C."/>
            <person name="Zhang P."/>
            <person name="Huang Z."/>
            <person name="Berger S.L."/>
            <person name="Reinberg D."/>
            <person name="Wang J."/>
            <person name="Liebig J."/>
        </authorList>
    </citation>
    <scope>NUCLEOTIDE SEQUENCE [LARGE SCALE GENOMIC DNA]</scope>
    <source>
        <strain evidence="5">C129</strain>
    </source>
</reference>
<feature type="repeat" description="WD" evidence="3">
    <location>
        <begin position="128"/>
        <end position="163"/>
    </location>
</feature>
<dbReference type="SMART" id="SM00320">
    <property type="entry name" value="WD40"/>
    <property type="match status" value="2"/>
</dbReference>
<evidence type="ECO:0000313" key="5">
    <source>
        <dbReference type="Proteomes" id="UP000000311"/>
    </source>
</evidence>
<keyword evidence="1 3" id="KW-0853">WD repeat</keyword>
<protein>
    <submittedName>
        <fullName evidence="4">WD repeat-containing protein 5-like protein</fullName>
    </submittedName>
</protein>
<dbReference type="PROSITE" id="PS50082">
    <property type="entry name" value="WD_REPEATS_2"/>
    <property type="match status" value="1"/>
</dbReference>
<dbReference type="SUPFAM" id="SSF50978">
    <property type="entry name" value="WD40 repeat-like"/>
    <property type="match status" value="1"/>
</dbReference>
<proteinExistence type="predicted"/>
<dbReference type="OrthoDB" id="361494at2759"/>
<keyword evidence="5" id="KW-1185">Reference proteome</keyword>
<dbReference type="InterPro" id="IPR001680">
    <property type="entry name" value="WD40_rpt"/>
</dbReference>
<evidence type="ECO:0000256" key="3">
    <source>
        <dbReference type="PROSITE-ProRule" id="PRU00221"/>
    </source>
</evidence>
<dbReference type="EMBL" id="GL444771">
    <property type="protein sequence ID" value="EFN60611.1"/>
    <property type="molecule type" value="Genomic_DNA"/>
</dbReference>
<dbReference type="PANTHER" id="PTHR47822:SF2">
    <property type="entry name" value="F-BOX AND WD-40 DOMAIN PROTEIN 7"/>
    <property type="match status" value="1"/>
</dbReference>
<keyword evidence="2" id="KW-0677">Repeat</keyword>
<organism evidence="5">
    <name type="scientific">Camponotus floridanus</name>
    <name type="common">Florida carpenter ant</name>
    <dbReference type="NCBI Taxonomy" id="104421"/>
    <lineage>
        <taxon>Eukaryota</taxon>
        <taxon>Metazoa</taxon>
        <taxon>Ecdysozoa</taxon>
        <taxon>Arthropoda</taxon>
        <taxon>Hexapoda</taxon>
        <taxon>Insecta</taxon>
        <taxon>Pterygota</taxon>
        <taxon>Neoptera</taxon>
        <taxon>Endopterygota</taxon>
        <taxon>Hymenoptera</taxon>
        <taxon>Apocrita</taxon>
        <taxon>Aculeata</taxon>
        <taxon>Formicoidea</taxon>
        <taxon>Formicidae</taxon>
        <taxon>Formicinae</taxon>
        <taxon>Camponotus</taxon>
    </lineage>
</organism>
<dbReference type="PANTHER" id="PTHR47822">
    <property type="entry name" value="CARBOHYDRATE BINDING DOMAIN CONTAINING PROTEIN"/>
    <property type="match status" value="1"/>
</dbReference>
<dbReference type="OMA" id="GHNNKLF"/>
<gene>
    <name evidence="4" type="ORF">EAG_15113</name>
</gene>
<dbReference type="InterPro" id="IPR036322">
    <property type="entry name" value="WD40_repeat_dom_sf"/>
</dbReference>
<dbReference type="Pfam" id="PF00400">
    <property type="entry name" value="WD40"/>
    <property type="match status" value="1"/>
</dbReference>